<dbReference type="EMBL" id="ML976656">
    <property type="protein sequence ID" value="KAF1980225.1"/>
    <property type="molecule type" value="Genomic_DNA"/>
</dbReference>
<accession>A0A6A5VTJ3</accession>
<evidence type="ECO:0000313" key="3">
    <source>
        <dbReference type="Proteomes" id="UP000800036"/>
    </source>
</evidence>
<reference evidence="2" key="1">
    <citation type="journal article" date="2020" name="Stud. Mycol.">
        <title>101 Dothideomycetes genomes: a test case for predicting lifestyles and emergence of pathogens.</title>
        <authorList>
            <person name="Haridas S."/>
            <person name="Albert R."/>
            <person name="Binder M."/>
            <person name="Bloem J."/>
            <person name="Labutti K."/>
            <person name="Salamov A."/>
            <person name="Andreopoulos B."/>
            <person name="Baker S."/>
            <person name="Barry K."/>
            <person name="Bills G."/>
            <person name="Bluhm B."/>
            <person name="Cannon C."/>
            <person name="Castanera R."/>
            <person name="Culley D."/>
            <person name="Daum C."/>
            <person name="Ezra D."/>
            <person name="Gonzalez J."/>
            <person name="Henrissat B."/>
            <person name="Kuo A."/>
            <person name="Liang C."/>
            <person name="Lipzen A."/>
            <person name="Lutzoni F."/>
            <person name="Magnuson J."/>
            <person name="Mondo S."/>
            <person name="Nolan M."/>
            <person name="Ohm R."/>
            <person name="Pangilinan J."/>
            <person name="Park H.-J."/>
            <person name="Ramirez L."/>
            <person name="Alfaro M."/>
            <person name="Sun H."/>
            <person name="Tritt A."/>
            <person name="Yoshinaga Y."/>
            <person name="Zwiers L.-H."/>
            <person name="Turgeon B."/>
            <person name="Goodwin S."/>
            <person name="Spatafora J."/>
            <person name="Crous P."/>
            <person name="Grigoriev I."/>
        </authorList>
    </citation>
    <scope>NUCLEOTIDE SEQUENCE</scope>
    <source>
        <strain evidence="2">CBS 107.79</strain>
    </source>
</reference>
<dbReference type="AlphaFoldDB" id="A0A6A5VTJ3"/>
<keyword evidence="1" id="KW-0732">Signal</keyword>
<name>A0A6A5VTJ3_9PLEO</name>
<keyword evidence="3" id="KW-1185">Reference proteome</keyword>
<feature type="signal peptide" evidence="1">
    <location>
        <begin position="1"/>
        <end position="19"/>
    </location>
</feature>
<evidence type="ECO:0000256" key="1">
    <source>
        <dbReference type="SAM" id="SignalP"/>
    </source>
</evidence>
<evidence type="ECO:0000313" key="2">
    <source>
        <dbReference type="EMBL" id="KAF1980225.1"/>
    </source>
</evidence>
<protein>
    <submittedName>
        <fullName evidence="2">Uncharacterized protein</fullName>
    </submittedName>
</protein>
<gene>
    <name evidence="2" type="ORF">BU23DRAFT_548411</name>
</gene>
<organism evidence="2 3">
    <name type="scientific">Bimuria novae-zelandiae CBS 107.79</name>
    <dbReference type="NCBI Taxonomy" id="1447943"/>
    <lineage>
        <taxon>Eukaryota</taxon>
        <taxon>Fungi</taxon>
        <taxon>Dikarya</taxon>
        <taxon>Ascomycota</taxon>
        <taxon>Pezizomycotina</taxon>
        <taxon>Dothideomycetes</taxon>
        <taxon>Pleosporomycetidae</taxon>
        <taxon>Pleosporales</taxon>
        <taxon>Massarineae</taxon>
        <taxon>Didymosphaeriaceae</taxon>
        <taxon>Bimuria</taxon>
    </lineage>
</organism>
<proteinExistence type="predicted"/>
<dbReference type="Proteomes" id="UP000800036">
    <property type="component" value="Unassembled WGS sequence"/>
</dbReference>
<feature type="chain" id="PRO_5025488317" evidence="1">
    <location>
        <begin position="20"/>
        <end position="75"/>
    </location>
</feature>
<sequence>MTARRNCLALIATCVYAQAASQDRKRIRRDVESTKPNRPDGFRWIGENSRIERKMGVGSEMTLAPIQNRCNAVPR</sequence>